<dbReference type="SMART" id="SM00388">
    <property type="entry name" value="HisKA"/>
    <property type="match status" value="1"/>
</dbReference>
<proteinExistence type="predicted"/>
<evidence type="ECO:0000259" key="11">
    <source>
        <dbReference type="PROSITE" id="PS50110"/>
    </source>
</evidence>
<keyword evidence="6" id="KW-0902">Two-component regulatory system</keyword>
<dbReference type="InterPro" id="IPR003594">
    <property type="entry name" value="HATPase_dom"/>
</dbReference>
<evidence type="ECO:0000256" key="8">
    <source>
        <dbReference type="PROSITE-ProRule" id="PRU00169"/>
    </source>
</evidence>
<dbReference type="Gene3D" id="3.30.450.40">
    <property type="match status" value="1"/>
</dbReference>
<keyword evidence="5 12" id="KW-0808">Transferase</keyword>
<dbReference type="PANTHER" id="PTHR45339">
    <property type="entry name" value="HYBRID SIGNAL TRANSDUCTION HISTIDINE KINASE J"/>
    <property type="match status" value="1"/>
</dbReference>
<keyword evidence="9" id="KW-0175">Coiled coil</keyword>
<dbReference type="SMART" id="SM00448">
    <property type="entry name" value="REC"/>
    <property type="match status" value="1"/>
</dbReference>
<dbReference type="Proteomes" id="UP000184301">
    <property type="component" value="Unassembled WGS sequence"/>
</dbReference>
<feature type="domain" description="Histidine kinase" evidence="10">
    <location>
        <begin position="673"/>
        <end position="896"/>
    </location>
</feature>
<dbReference type="SUPFAM" id="SSF55781">
    <property type="entry name" value="GAF domain-like"/>
    <property type="match status" value="1"/>
</dbReference>
<dbReference type="InterPro" id="IPR011006">
    <property type="entry name" value="CheY-like_superfamily"/>
</dbReference>
<name>A0A1M6VC60_9FIRM</name>
<evidence type="ECO:0000256" key="6">
    <source>
        <dbReference type="ARBA" id="ARBA00023012"/>
    </source>
</evidence>
<evidence type="ECO:0000313" key="13">
    <source>
        <dbReference type="Proteomes" id="UP000184301"/>
    </source>
</evidence>
<evidence type="ECO:0000256" key="7">
    <source>
        <dbReference type="ARBA" id="ARBA00024867"/>
    </source>
</evidence>
<feature type="domain" description="Response regulatory" evidence="11">
    <location>
        <begin position="919"/>
        <end position="1040"/>
    </location>
</feature>
<evidence type="ECO:0000256" key="2">
    <source>
        <dbReference type="ARBA" id="ARBA00012438"/>
    </source>
</evidence>
<dbReference type="InterPro" id="IPR001789">
    <property type="entry name" value="Sig_transdc_resp-reg_receiver"/>
</dbReference>
<keyword evidence="5 12" id="KW-0418">Kinase</keyword>
<evidence type="ECO:0000259" key="10">
    <source>
        <dbReference type="PROSITE" id="PS50109"/>
    </source>
</evidence>
<gene>
    <name evidence="12" type="ORF">SAMN02745243_03737</name>
</gene>
<dbReference type="Gene3D" id="3.40.50.2300">
    <property type="match status" value="1"/>
</dbReference>
<dbReference type="GO" id="GO:0000155">
    <property type="term" value="F:phosphorelay sensor kinase activity"/>
    <property type="evidence" value="ECO:0007669"/>
    <property type="project" value="InterPro"/>
</dbReference>
<dbReference type="PRINTS" id="PR00344">
    <property type="entry name" value="BCTRLSENSOR"/>
</dbReference>
<dbReference type="EC" id="2.7.13.3" evidence="2"/>
<dbReference type="SUPFAM" id="SSF47384">
    <property type="entry name" value="Homodimeric domain of signal transducing histidine kinase"/>
    <property type="match status" value="1"/>
</dbReference>
<evidence type="ECO:0000256" key="3">
    <source>
        <dbReference type="ARBA" id="ARBA00018672"/>
    </source>
</evidence>
<dbReference type="InterPro" id="IPR004358">
    <property type="entry name" value="Sig_transdc_His_kin-like_C"/>
</dbReference>
<comment type="catalytic activity">
    <reaction evidence="1">
        <text>ATP + protein L-histidine = ADP + protein N-phospho-L-histidine.</text>
        <dbReference type="EC" id="2.7.13.3"/>
    </reaction>
</comment>
<evidence type="ECO:0000256" key="1">
    <source>
        <dbReference type="ARBA" id="ARBA00000085"/>
    </source>
</evidence>
<evidence type="ECO:0000256" key="9">
    <source>
        <dbReference type="SAM" id="Coils"/>
    </source>
</evidence>
<dbReference type="InterPro" id="IPR005467">
    <property type="entry name" value="His_kinase_dom"/>
</dbReference>
<dbReference type="PROSITE" id="PS50109">
    <property type="entry name" value="HIS_KIN"/>
    <property type="match status" value="1"/>
</dbReference>
<dbReference type="InterPro" id="IPR003661">
    <property type="entry name" value="HisK_dim/P_dom"/>
</dbReference>
<dbReference type="PROSITE" id="PS50110">
    <property type="entry name" value="RESPONSE_REGULATORY"/>
    <property type="match status" value="1"/>
</dbReference>
<evidence type="ECO:0000313" key="12">
    <source>
        <dbReference type="EMBL" id="SHK79093.1"/>
    </source>
</evidence>
<dbReference type="Gene3D" id="3.30.565.10">
    <property type="entry name" value="Histidine kinase-like ATPase, C-terminal domain"/>
    <property type="match status" value="1"/>
</dbReference>
<evidence type="ECO:0000256" key="5">
    <source>
        <dbReference type="ARBA" id="ARBA00022777"/>
    </source>
</evidence>
<comment type="function">
    <text evidence="7">May play the central regulatory role in sporulation. It may be an element of the effector pathway responsible for the activation of sporulation genes in response to nutritional stress. Spo0A may act in concert with spo0H (a sigma factor) to control the expression of some genes that are critical to the sporulation process.</text>
</comment>
<dbReference type="SMART" id="SM00387">
    <property type="entry name" value="HATPase_c"/>
    <property type="match status" value="1"/>
</dbReference>
<dbReference type="Gene3D" id="1.10.287.130">
    <property type="match status" value="1"/>
</dbReference>
<evidence type="ECO:0000256" key="4">
    <source>
        <dbReference type="ARBA" id="ARBA00022553"/>
    </source>
</evidence>
<dbReference type="Pfam" id="PF02518">
    <property type="entry name" value="HATPase_c"/>
    <property type="match status" value="1"/>
</dbReference>
<dbReference type="SUPFAM" id="SSF52172">
    <property type="entry name" value="CheY-like"/>
    <property type="match status" value="1"/>
</dbReference>
<dbReference type="InterPro" id="IPR036890">
    <property type="entry name" value="HATPase_C_sf"/>
</dbReference>
<protein>
    <recommendedName>
        <fullName evidence="3">Stage 0 sporulation protein A homolog</fullName>
        <ecNumber evidence="2">2.7.13.3</ecNumber>
    </recommendedName>
</protein>
<dbReference type="InterPro" id="IPR036097">
    <property type="entry name" value="HisK_dim/P_sf"/>
</dbReference>
<dbReference type="Pfam" id="PF00512">
    <property type="entry name" value="HisKA"/>
    <property type="match status" value="1"/>
</dbReference>
<keyword evidence="4 8" id="KW-0597">Phosphoprotein</keyword>
<dbReference type="InterPro" id="IPR029016">
    <property type="entry name" value="GAF-like_dom_sf"/>
</dbReference>
<keyword evidence="13" id="KW-1185">Reference proteome</keyword>
<organism evidence="12 13">
    <name type="scientific">Hespellia stercorisuis DSM 15480</name>
    <dbReference type="NCBI Taxonomy" id="1121950"/>
    <lineage>
        <taxon>Bacteria</taxon>
        <taxon>Bacillati</taxon>
        <taxon>Bacillota</taxon>
        <taxon>Clostridia</taxon>
        <taxon>Lachnospirales</taxon>
        <taxon>Lachnospiraceae</taxon>
        <taxon>Hespellia</taxon>
    </lineage>
</organism>
<dbReference type="CDD" id="cd16922">
    <property type="entry name" value="HATPase_EvgS-ArcB-TorS-like"/>
    <property type="match status" value="1"/>
</dbReference>
<dbReference type="EMBL" id="FQZY01000087">
    <property type="protein sequence ID" value="SHK79093.1"/>
    <property type="molecule type" value="Genomic_DNA"/>
</dbReference>
<dbReference type="OrthoDB" id="9814390at2"/>
<dbReference type="STRING" id="1121950.SAMN02745243_03737"/>
<sequence>MEYLTMKKKIGILEHAFAAAVGAYYSINLTKNLVPGSMYQVIGDTEYSLNEQMSLPENAKFSDVVKYWGNKLSPEEQENYFEFFSISNLLTKFQDGQTHVFHRYWTQSAVFEPMLAEQHIVMYKDEENEDILAISYVLDLTQKFKEEKYKKELEKKQQELEKALQEARQVRKLRELQVALKAVDDILDNIALLDNISSEAELNQVMPDLLAALGRYSVSDRAYIFTWTSPERNVLRMTHEWCADGVSPTMGDMQNLKMEDMPNWSLRLNNGEAIVSKDWDAEKEKTPEEYALFDGQDIHSLIVIPIFSSKKLNGYIGFDNPEQSKTALSVRLLTSVGGHIGGLKENLFMMKELEKKQESLKESLDEIGKEKKILEALSVDYTSVYYCDLLNDTILAVKECDYTNSVLSEKDIIYGLRSYSYRLQYYYDHYVIHESAPDFLQKLSADSLRKYLTKNNRFGYRFRTRPNKAGQQCFEVQIVRLSDSDGFKVVMGYRYIDDIIAEQEKQKIQLENALANATLNSEIIDSISKIYWLIYRMDLITGIYEEVSAGHEMHKLTGKRGNTEEVFKEICGTIVSKQHQKMMEKFLDTSTLAKRLRDTESIAMEYCASSGSWHLARFIVKKRDKEGNVINVLYVVRQIDQQKQQEIEYKQKLLDTAEEARRANIAKTDFLRRMSHDIRTPINGIQGMLAIADHYSEDMEKQKECRDKVKEAAGFLIDLVNSILDMNKLESGTTTLEHTSFDLITVLQEVNGVARMNAELRGLTISVDHSKIKHRKLLGSPLHLKQILQNIDGNAIKYNRVGGAVSFSTEEVACENGKATYKFICSDTGRGMSKDFISHVFEPFAQEDSSARTSYMGTGLGMAIAKQLTEMMGGNIAVESELDIGTTFTVTIPFELDSNYKETYALENVDFSKNLSGLKVLLVEDNELNMEIAKFILENVGIEVTMAKDGREAVNIFEESRENYFDVILMDIMMPVMDGLTATKTIRSSKRQEAKTIPIFAMTANAFLEDKKQSQEAGMNEHLSKPLDEKKLTSMIWKYTLGKRQSS</sequence>
<dbReference type="AlphaFoldDB" id="A0A1M6VC60"/>
<accession>A0A1M6VC60</accession>
<dbReference type="CDD" id="cd00082">
    <property type="entry name" value="HisKA"/>
    <property type="match status" value="1"/>
</dbReference>
<dbReference type="CDD" id="cd17546">
    <property type="entry name" value="REC_hyHK_CKI1_RcsC-like"/>
    <property type="match status" value="1"/>
</dbReference>
<dbReference type="SUPFAM" id="SSF55874">
    <property type="entry name" value="ATPase domain of HSP90 chaperone/DNA topoisomerase II/histidine kinase"/>
    <property type="match status" value="1"/>
</dbReference>
<reference evidence="12 13" key="1">
    <citation type="submission" date="2016-11" db="EMBL/GenBank/DDBJ databases">
        <authorList>
            <person name="Jaros S."/>
            <person name="Januszkiewicz K."/>
            <person name="Wedrychowicz H."/>
        </authorList>
    </citation>
    <scope>NUCLEOTIDE SEQUENCE [LARGE SCALE GENOMIC DNA]</scope>
    <source>
        <strain evidence="12 13">DSM 15480</strain>
    </source>
</reference>
<dbReference type="Pfam" id="PF00072">
    <property type="entry name" value="Response_reg"/>
    <property type="match status" value="1"/>
</dbReference>
<dbReference type="PANTHER" id="PTHR45339:SF1">
    <property type="entry name" value="HYBRID SIGNAL TRANSDUCTION HISTIDINE KINASE J"/>
    <property type="match status" value="1"/>
</dbReference>
<dbReference type="RefSeq" id="WP_073113027.1">
    <property type="nucleotide sequence ID" value="NZ_FQZY01000087.1"/>
</dbReference>
<feature type="coiled-coil region" evidence="9">
    <location>
        <begin position="143"/>
        <end position="173"/>
    </location>
</feature>
<feature type="modified residue" description="4-aspartylphosphate" evidence="8">
    <location>
        <position position="971"/>
    </location>
</feature>